<comment type="caution">
    <text evidence="1">The sequence shown here is derived from an EMBL/GenBank/DDBJ whole genome shotgun (WGS) entry which is preliminary data.</text>
</comment>
<dbReference type="EMBL" id="NAAD01000019">
    <property type="protein sequence ID" value="ORJ57498.1"/>
    <property type="molecule type" value="Genomic_DNA"/>
</dbReference>
<reference evidence="1 2" key="1">
    <citation type="submission" date="2017-03" db="EMBL/GenBank/DDBJ databases">
        <title>Genome sequence of Geothermobacter sp. EPR-M, Deep-Sea Iron Reducer.</title>
        <authorList>
            <person name="Tully B."/>
            <person name="Savalia P."/>
            <person name="Abuyen K."/>
            <person name="Baughan C."/>
            <person name="Romero E."/>
            <person name="Ronkowski C."/>
            <person name="Torres B."/>
            <person name="Tremblay J."/>
            <person name="Trujillo A."/>
            <person name="Tyler M."/>
            <person name="Perez-Rodriguez I."/>
            <person name="Amend J."/>
        </authorList>
    </citation>
    <scope>NUCLEOTIDE SEQUENCE [LARGE SCALE GENOMIC DNA]</scope>
    <source>
        <strain evidence="1 2">EPR-M</strain>
    </source>
</reference>
<dbReference type="STRING" id="1969733.B5V00_13695"/>
<sequence length="730" mass="77001">MVLAATAGPLAQPDQAALDAARQSGGRAGTTVLQKFGGQSGVRQGAIEPLTTTAPLSTVDNSRQVLTQLSFPSSQQFLDVMIQPGPTGDISMLKVMEDLDFDGQMDFSWQAPAPVSGVCANGVIMCDPGSWDNCTHFAWNADTAGRIALQSTAPEKLGGCYCINSYCGNNLIWNNAAIVLKDLGGGVVGAIQRSNPALSISDVQSSPVSISYFGQDTSRRVDPVTGQTGSAVPVPPVQSAFVSSPASLPAAVNAEVSAQATDPGSLYSRIGLVFGQASNPAQTTTCSIDRVIDYPVQQASCLVYAFSGQIRASSMKTVEATPGTRGIQGVTVQGARIPLVLLDGPDGSVVGVGSAPQPDVTTTTSQWGSTIMGSGYWSRLDLGGSPWSSVPNVLAVANTPTGVRISTWNVTGFCNPLGDGGSGYDCGLRHKFLGGVEFRIPGVKAILHDATGTVRDAIIVTGFSGLGGSGGTLLVHGTSGATLGSITFQFPPPVCPFPDGTTCSPFPSPQCWRYDRTENVVDRCQALEHDPDCRLWHEDVDGVTTFQEFNATMLTPQPSCRDTQIPVTPPVTETDCENWWTKTRTYMCVSTPYDFSTAAQRYGTVARSITADGSTYQDRMLVNGTWLGGGGSVSMMDFGGHDECQQACKTRRARQDSQATLAGTSVQYQNNTSSWDILYHSCDDNGCPVGPGEEILKDCQCLNEFAEAATVMQMLRQAGRDMICSDGVPK</sequence>
<evidence type="ECO:0000313" key="2">
    <source>
        <dbReference type="Proteomes" id="UP000193136"/>
    </source>
</evidence>
<dbReference type="AlphaFoldDB" id="A0A1X0XXI7"/>
<gene>
    <name evidence="1" type="ORF">B5V00_13695</name>
</gene>
<evidence type="ECO:0000313" key="1">
    <source>
        <dbReference type="EMBL" id="ORJ57498.1"/>
    </source>
</evidence>
<keyword evidence="2" id="KW-1185">Reference proteome</keyword>
<proteinExistence type="predicted"/>
<dbReference type="Proteomes" id="UP000193136">
    <property type="component" value="Unassembled WGS sequence"/>
</dbReference>
<organism evidence="1 2">
    <name type="scientific">Geothermobacter hydrogeniphilus</name>
    <dbReference type="NCBI Taxonomy" id="1969733"/>
    <lineage>
        <taxon>Bacteria</taxon>
        <taxon>Pseudomonadati</taxon>
        <taxon>Thermodesulfobacteriota</taxon>
        <taxon>Desulfuromonadia</taxon>
        <taxon>Desulfuromonadales</taxon>
        <taxon>Geothermobacteraceae</taxon>
        <taxon>Geothermobacter</taxon>
    </lineage>
</organism>
<protein>
    <submittedName>
        <fullName evidence="1">Uncharacterized protein</fullName>
    </submittedName>
</protein>
<accession>A0A1X0XXI7</accession>
<name>A0A1X0XXI7_9BACT</name>